<dbReference type="Pfam" id="PF03097">
    <property type="entry name" value="BRO1"/>
    <property type="match status" value="1"/>
</dbReference>
<keyword evidence="2" id="KW-0812">Transmembrane</keyword>
<feature type="domain" description="BRO1" evidence="3">
    <location>
        <begin position="85"/>
        <end position="442"/>
    </location>
</feature>
<dbReference type="InterPro" id="IPR038499">
    <property type="entry name" value="BRO1_sf"/>
</dbReference>
<evidence type="ECO:0000256" key="2">
    <source>
        <dbReference type="SAM" id="Phobius"/>
    </source>
</evidence>
<keyword evidence="5" id="KW-1185">Reference proteome</keyword>
<dbReference type="EMBL" id="CP031037">
    <property type="protein sequence ID" value="QDZ20957.1"/>
    <property type="molecule type" value="Genomic_DNA"/>
</dbReference>
<proteinExistence type="inferred from homology"/>
<dbReference type="AlphaFoldDB" id="A0A5B8MKH4"/>
<protein>
    <recommendedName>
        <fullName evidence="3">BRO1 domain-containing protein</fullName>
    </recommendedName>
</protein>
<feature type="transmembrane region" description="Helical" evidence="2">
    <location>
        <begin position="448"/>
        <end position="470"/>
    </location>
</feature>
<comment type="similarity">
    <text evidence="1">Belongs to the BROX family.</text>
</comment>
<reference evidence="4 5" key="1">
    <citation type="submission" date="2018-07" db="EMBL/GenBank/DDBJ databases">
        <title>The complete nuclear genome of the prasinophyte Chloropicon primus (CCMP1205).</title>
        <authorList>
            <person name="Pombert J.-F."/>
            <person name="Otis C."/>
            <person name="Turmel M."/>
            <person name="Lemieux C."/>
        </authorList>
    </citation>
    <scope>NUCLEOTIDE SEQUENCE [LARGE SCALE GENOMIC DNA]</scope>
    <source>
        <strain evidence="4 5">CCMP1205</strain>
    </source>
</reference>
<dbReference type="PANTHER" id="PTHR23032">
    <property type="entry name" value="BRO1 DOMAIN-CONTAINING PROTEIN BROX"/>
    <property type="match status" value="1"/>
</dbReference>
<evidence type="ECO:0000313" key="5">
    <source>
        <dbReference type="Proteomes" id="UP000316726"/>
    </source>
</evidence>
<name>A0A5B8MKH4_9CHLO</name>
<evidence type="ECO:0000259" key="3">
    <source>
        <dbReference type="SMART" id="SM01041"/>
    </source>
</evidence>
<dbReference type="Gene3D" id="1.25.40.280">
    <property type="entry name" value="alix/aip1 like domains"/>
    <property type="match status" value="1"/>
</dbReference>
<keyword evidence="2" id="KW-1133">Transmembrane helix</keyword>
<evidence type="ECO:0000313" key="4">
    <source>
        <dbReference type="EMBL" id="QDZ20957.1"/>
    </source>
</evidence>
<organism evidence="4 5">
    <name type="scientific">Chloropicon primus</name>
    <dbReference type="NCBI Taxonomy" id="1764295"/>
    <lineage>
        <taxon>Eukaryota</taxon>
        <taxon>Viridiplantae</taxon>
        <taxon>Chlorophyta</taxon>
        <taxon>Chloropicophyceae</taxon>
        <taxon>Chloropicales</taxon>
        <taxon>Chloropicaceae</taxon>
        <taxon>Chloropicon</taxon>
    </lineage>
</organism>
<dbReference type="Proteomes" id="UP000316726">
    <property type="component" value="Chromosome 4"/>
</dbReference>
<accession>A0A5B8MKH4</accession>
<keyword evidence="2" id="KW-0472">Membrane</keyword>
<gene>
    <name evidence="4" type="ORF">A3770_04p34750</name>
</gene>
<dbReference type="OrthoDB" id="10266451at2759"/>
<evidence type="ECO:0000256" key="1">
    <source>
        <dbReference type="ARBA" id="ARBA00008901"/>
    </source>
</evidence>
<sequence>MEPPKSSPALAHHVQPSAEDWSRSIPFVFLLDPRVELRSRLKSSKVWHQETEKEFFAQEKEIKVPEDLKDEVRAFLKRRKALLEHFLTVESTDLSSSSPWTFSSTELAAEKMKEIDGVTEETKSHLIEYLSCGYPLAKDAGSKLHFRWAESEGGDFQTIHHAFDACQMVLTAALLEMCLASRAHTASVANTGNTRNTGVKVLLRLSFSLLRQAAGLLIYARDLAKAAKLQNVYPDSRVRDCSEACLHLLSQVALSDAKSITVAIAIEKKSSNGLVSALAHDAAQVFENRQSDGDGLRPKWKFYALWKEQVCKSLALAFQALHNLELGEGGIAKLCSSTALRDYNDVGILSRDSYDGCGKPSATADHAAYDESCIKFLSETARRAERENAIVHMKGTATSLPPPVKRGLPRVEEIEPGMPAPKECVIEIPEDASKDGKQSNNSCFRRTMVYLAMPLLALISLMGAVVWLLLLPLKLIPCLCPVACGLQLLWEAIEYMLKAPLHACVWAGS</sequence>
<dbReference type="STRING" id="1764295.A0A5B8MKH4"/>
<dbReference type="SMART" id="SM01041">
    <property type="entry name" value="BRO1"/>
    <property type="match status" value="1"/>
</dbReference>
<dbReference type="InterPro" id="IPR004328">
    <property type="entry name" value="BRO1_dom"/>
</dbReference>
<dbReference type="InterPro" id="IPR038898">
    <property type="entry name" value="BROX"/>
</dbReference>
<dbReference type="PANTHER" id="PTHR23032:SF13">
    <property type="entry name" value="BRO1 DOMAIN-CONTAINING PROTEIN BROX"/>
    <property type="match status" value="1"/>
</dbReference>